<dbReference type="EMBL" id="PDZR01000001">
    <property type="protein sequence ID" value="PNG27502.1"/>
    <property type="molecule type" value="Genomic_DNA"/>
</dbReference>
<gene>
    <name evidence="1" type="ORF">CR492_00755</name>
</gene>
<proteinExistence type="predicted"/>
<protein>
    <submittedName>
        <fullName evidence="1">Uncharacterized protein</fullName>
    </submittedName>
</protein>
<name>A0A2J7TL56_METSI</name>
<reference evidence="1 2" key="1">
    <citation type="submission" date="2017-10" db="EMBL/GenBank/DDBJ databases">
        <title>Genome announcement of Methylocella silvestris TVC from permafrost.</title>
        <authorList>
            <person name="Wang J."/>
            <person name="Geng K."/>
            <person name="Ul-Haque F."/>
            <person name="Crombie A.T."/>
            <person name="Street L.E."/>
            <person name="Wookey P.A."/>
            <person name="Murrell J.C."/>
            <person name="Pratscher J."/>
        </authorList>
    </citation>
    <scope>NUCLEOTIDE SEQUENCE [LARGE SCALE GENOMIC DNA]</scope>
    <source>
        <strain evidence="1 2">TVC</strain>
    </source>
</reference>
<evidence type="ECO:0000313" key="1">
    <source>
        <dbReference type="EMBL" id="PNG27502.1"/>
    </source>
</evidence>
<dbReference type="AlphaFoldDB" id="A0A2J7TL56"/>
<dbReference type="Proteomes" id="UP000236286">
    <property type="component" value="Unassembled WGS sequence"/>
</dbReference>
<organism evidence="1 2">
    <name type="scientific">Methylocella silvestris</name>
    <dbReference type="NCBI Taxonomy" id="199596"/>
    <lineage>
        <taxon>Bacteria</taxon>
        <taxon>Pseudomonadati</taxon>
        <taxon>Pseudomonadota</taxon>
        <taxon>Alphaproteobacteria</taxon>
        <taxon>Hyphomicrobiales</taxon>
        <taxon>Beijerinckiaceae</taxon>
        <taxon>Methylocella</taxon>
    </lineage>
</organism>
<accession>A0A2J7TL56</accession>
<comment type="caution">
    <text evidence="1">The sequence shown here is derived from an EMBL/GenBank/DDBJ whole genome shotgun (WGS) entry which is preliminary data.</text>
</comment>
<evidence type="ECO:0000313" key="2">
    <source>
        <dbReference type="Proteomes" id="UP000236286"/>
    </source>
</evidence>
<sequence length="167" mass="17588">MLANRDQPIRSGSPEAGDRAIRLILPGGRSFMKQLAAPARGADAAAPVERRARADEVRGLAARAGRSAAGLGISWLCAFVLTGACAAADLGYAPRPYLVPPPPAPPPYAFAVDPRCSIVPMPQADLVGDTARFRATAVCQSRGLYADSLIFPGPPVLYRGYNYGREP</sequence>